<comment type="caution">
    <text evidence="2">The sequence shown here is derived from an EMBL/GenBank/DDBJ whole genome shotgun (WGS) entry which is preliminary data.</text>
</comment>
<organism evidence="2 3">
    <name type="scientific">Rothia kristinae</name>
    <dbReference type="NCBI Taxonomy" id="37923"/>
    <lineage>
        <taxon>Bacteria</taxon>
        <taxon>Bacillati</taxon>
        <taxon>Actinomycetota</taxon>
        <taxon>Actinomycetes</taxon>
        <taxon>Micrococcales</taxon>
        <taxon>Micrococcaceae</taxon>
        <taxon>Rothia</taxon>
    </lineage>
</organism>
<dbReference type="AlphaFoldDB" id="A0A657IVM3"/>
<evidence type="ECO:0000313" key="3">
    <source>
        <dbReference type="Proteomes" id="UP000092021"/>
    </source>
</evidence>
<evidence type="ECO:0000313" key="2">
    <source>
        <dbReference type="EMBL" id="OAX66514.1"/>
    </source>
</evidence>
<proteinExistence type="predicted"/>
<reference evidence="2 3" key="1">
    <citation type="submission" date="2016-04" db="EMBL/GenBank/DDBJ databases">
        <title>Identification of putative biosynthetic pathways for the production of bioactive secondary metabolites by the marine actinomycete Kocuria kristinae RUTW2-3.</title>
        <authorList>
            <person name="Waterworth S.C."/>
            <person name="Walmsley T.A."/>
            <person name="Matongo T."/>
            <person name="Davies-Coleman M.T."/>
            <person name="Dorrington R.A."/>
        </authorList>
    </citation>
    <scope>NUCLEOTIDE SEQUENCE [LARGE SCALE GENOMIC DNA]</scope>
    <source>
        <strain evidence="2 3">RUTW4-5</strain>
    </source>
</reference>
<accession>A0A657IVM3</accession>
<evidence type="ECO:0000256" key="1">
    <source>
        <dbReference type="SAM" id="MobiDB-lite"/>
    </source>
</evidence>
<gene>
    <name evidence="2" type="ORF">A5N15_02640</name>
</gene>
<feature type="region of interest" description="Disordered" evidence="1">
    <location>
        <begin position="59"/>
        <end position="79"/>
    </location>
</feature>
<protein>
    <submittedName>
        <fullName evidence="2">Uncharacterized protein</fullName>
    </submittedName>
</protein>
<dbReference type="Proteomes" id="UP000092021">
    <property type="component" value="Unassembled WGS sequence"/>
</dbReference>
<name>A0A657IVM3_9MICC</name>
<feature type="compositionally biased region" description="Gly residues" evidence="1">
    <location>
        <begin position="59"/>
        <end position="71"/>
    </location>
</feature>
<sequence>MTTPASTITPADQGHQGLVDEAQHRVAIGEGLEAPQGAVHAPFALALLDLPLQGGGGLGAHPDGRLGGGGARVRTGYSG</sequence>
<dbReference type="EMBL" id="LWGZ01000235">
    <property type="protein sequence ID" value="OAX66514.1"/>
    <property type="molecule type" value="Genomic_DNA"/>
</dbReference>